<reference evidence="1 2" key="1">
    <citation type="journal article" date="2009" name="Proc. Natl. Acad. Sci. U.S.A.">
        <title>Biogeography of the Sulfolobus islandicus pan-genome.</title>
        <authorList>
            <person name="Reno M.L."/>
            <person name="Held N.L."/>
            <person name="Fields C.J."/>
            <person name="Burke P.V."/>
            <person name="Whitaker R.J."/>
        </authorList>
    </citation>
    <scope>NUCLEOTIDE SEQUENCE [LARGE SCALE GENOMIC DNA]</scope>
    <source>
        <strain evidence="2">Y.G.57.14 / Yellowstone #1</strain>
    </source>
</reference>
<dbReference type="RefSeq" id="WP_012715759.1">
    <property type="nucleotide sequence ID" value="NC_012622.1"/>
</dbReference>
<accession>C3NBE6</accession>
<dbReference type="HOGENOM" id="CLU_1182919_0_0_2"/>
<proteinExistence type="predicted"/>
<dbReference type="EMBL" id="CP001403">
    <property type="protein sequence ID" value="ACP44931.1"/>
    <property type="molecule type" value="Genomic_DNA"/>
</dbReference>
<dbReference type="Proteomes" id="UP000002308">
    <property type="component" value="Chromosome"/>
</dbReference>
<protein>
    <recommendedName>
        <fullName evidence="3">CRISPR-associated RAMP protein, Cmr1 family</fullName>
    </recommendedName>
</protein>
<organism evidence="1 2">
    <name type="scientific">Saccharolobus islandicus (strain Y.G.57.14 / Yellowstone #1)</name>
    <name type="common">Sulfolobus islandicus</name>
    <dbReference type="NCBI Taxonomy" id="439386"/>
    <lineage>
        <taxon>Archaea</taxon>
        <taxon>Thermoproteota</taxon>
        <taxon>Thermoprotei</taxon>
        <taxon>Sulfolobales</taxon>
        <taxon>Sulfolobaceae</taxon>
        <taxon>Saccharolobus</taxon>
    </lineage>
</organism>
<evidence type="ECO:0000313" key="2">
    <source>
        <dbReference type="Proteomes" id="UP000002308"/>
    </source>
</evidence>
<dbReference type="KEGG" id="siy:YG5714_0638"/>
<evidence type="ECO:0000313" key="1">
    <source>
        <dbReference type="EMBL" id="ACP44931.1"/>
    </source>
</evidence>
<sequence>MAKLEFKLVPVMPYTLFNGDVKYSKYSIGYLSSVKGMLRTASIFGFRTLFGEGYSCEELFGKTCPELSDEERKKLRFFPCPICRTYGMTGLRGCKFIVTNIKEVMGGIKEMKYRFLYRRPHDLKVSKEPLRVSVICDETFKCNVFVILLGLYYINKGIIRLGGFKSRGLGIFRVEIEGDEWKKLIEDVNVLKGHLEKCLSE</sequence>
<dbReference type="GeneID" id="7807132"/>
<evidence type="ECO:0008006" key="3">
    <source>
        <dbReference type="Google" id="ProtNLM"/>
    </source>
</evidence>
<dbReference type="AlphaFoldDB" id="C3NBE6"/>
<gene>
    <name evidence="1" type="ordered locus">YG5714_0638</name>
</gene>
<name>C3NBE6_SACI7</name>